<evidence type="ECO:0000313" key="2">
    <source>
        <dbReference type="EMBL" id="OUL56028.1"/>
    </source>
</evidence>
<reference evidence="2 3" key="1">
    <citation type="submission" date="2017-02" db="EMBL/GenBank/DDBJ databases">
        <title>Pseudoalteromonas ulvae TC14 Genome.</title>
        <authorList>
            <person name="Molmeret M."/>
        </authorList>
    </citation>
    <scope>NUCLEOTIDE SEQUENCE [LARGE SCALE GENOMIC DNA]</scope>
    <source>
        <strain evidence="2">TC14</strain>
    </source>
</reference>
<comment type="caution">
    <text evidence="2">The sequence shown here is derived from an EMBL/GenBank/DDBJ whole genome shotgun (WGS) entry which is preliminary data.</text>
</comment>
<dbReference type="RefSeq" id="WP_086745947.1">
    <property type="nucleotide sequence ID" value="NZ_MWPV01000008.1"/>
</dbReference>
<name>A0A244CKZ7_PSEDV</name>
<dbReference type="AlphaFoldDB" id="A0A244CKZ7"/>
<evidence type="ECO:0000256" key="1">
    <source>
        <dbReference type="SAM" id="MobiDB-lite"/>
    </source>
</evidence>
<proteinExistence type="predicted"/>
<feature type="region of interest" description="Disordered" evidence="1">
    <location>
        <begin position="1"/>
        <end position="25"/>
    </location>
</feature>
<evidence type="ECO:0000313" key="3">
    <source>
        <dbReference type="Proteomes" id="UP000194841"/>
    </source>
</evidence>
<sequence length="140" mass="15430">MININSMTTNLPMIGSSTPSQLTQPVNNKAMASSETVNISSQARMNLRADDIMHPMEPNQPSLPNQGEKLAQFVEVKKSIATYQAVSNLNNGKLSLTEAYILKNNEDVRQAFAAKEHKEHQQSLIAAYKSGHESTLNLYA</sequence>
<keyword evidence="3" id="KW-1185">Reference proteome</keyword>
<organism evidence="2 3">
    <name type="scientific">Pseudoalteromonas ulvae</name>
    <dbReference type="NCBI Taxonomy" id="107327"/>
    <lineage>
        <taxon>Bacteria</taxon>
        <taxon>Pseudomonadati</taxon>
        <taxon>Pseudomonadota</taxon>
        <taxon>Gammaproteobacteria</taxon>
        <taxon>Alteromonadales</taxon>
        <taxon>Pseudoalteromonadaceae</taxon>
        <taxon>Pseudoalteromonas</taxon>
    </lineage>
</organism>
<protein>
    <submittedName>
        <fullName evidence="2">Uncharacterized protein</fullName>
    </submittedName>
</protein>
<dbReference type="Proteomes" id="UP000194841">
    <property type="component" value="Unassembled WGS sequence"/>
</dbReference>
<accession>A0A244CKZ7</accession>
<dbReference type="EMBL" id="MWPV01000008">
    <property type="protein sequence ID" value="OUL56028.1"/>
    <property type="molecule type" value="Genomic_DNA"/>
</dbReference>
<gene>
    <name evidence="2" type="ORF">B1199_20205</name>
</gene>